<feature type="compositionally biased region" description="Polar residues" evidence="1">
    <location>
        <begin position="408"/>
        <end position="417"/>
    </location>
</feature>
<evidence type="ECO:0000313" key="2">
    <source>
        <dbReference type="EMBL" id="EXJ94242.1"/>
    </source>
</evidence>
<gene>
    <name evidence="2" type="ORF">A1O1_02635</name>
</gene>
<feature type="region of interest" description="Disordered" evidence="1">
    <location>
        <begin position="147"/>
        <end position="208"/>
    </location>
</feature>
<name>W9YMT7_9EURO</name>
<dbReference type="OrthoDB" id="4158750at2759"/>
<dbReference type="RefSeq" id="XP_007721736.1">
    <property type="nucleotide sequence ID" value="XM_007723546.1"/>
</dbReference>
<feature type="region of interest" description="Disordered" evidence="1">
    <location>
        <begin position="333"/>
        <end position="417"/>
    </location>
</feature>
<dbReference type="HOGENOM" id="CLU_060358_0_0_1"/>
<feature type="compositionally biased region" description="Polar residues" evidence="1">
    <location>
        <begin position="191"/>
        <end position="205"/>
    </location>
</feature>
<feature type="region of interest" description="Disordered" evidence="1">
    <location>
        <begin position="275"/>
        <end position="295"/>
    </location>
</feature>
<dbReference type="GeneID" id="19157535"/>
<protein>
    <submittedName>
        <fullName evidence="2">Uncharacterized protein</fullName>
    </submittedName>
</protein>
<sequence>MSLTSGGDDAMLDSVRLTPQPNDDSSATLQRDLIALYAEILLSRAHLAFFITALDDTEAQQDSLHQGKAALEEAERLCLSEKPVNKHLLAKCWYVRGFLADIFGEDADAKRHFTQAVGLDESYKSLQRVHGHLQRIEDTEELNEMWDAASSKGKARELDTGSPGMVDAQELSDMWGTTSSFGRHERPPRLNGNTNSRLPGSSSPKSGRHSVLFRQLMQDVSRTPSHTVPRDASNVSPAPIESSTAGSPRSASSGRLDMDGILERLKNTPAQIRKVSVPSKDPPGLDRIRPTKNDPANDRMLAAELEIAAYDYRKRKDAMQGWKAAREKRGLKVTKTARRASGEETLLSDTPGVSELDTTDNPRPPTAPPKLSLDIRAERRQSVSYAASPTSPSPLRHAFAADDVVDVPSTQAREGRD</sequence>
<accession>W9YMT7</accession>
<feature type="region of interest" description="Disordered" evidence="1">
    <location>
        <begin position="220"/>
        <end position="255"/>
    </location>
</feature>
<feature type="compositionally biased region" description="Basic and acidic residues" evidence="1">
    <location>
        <begin position="283"/>
        <end position="295"/>
    </location>
</feature>
<reference evidence="2 3" key="1">
    <citation type="submission" date="2013-03" db="EMBL/GenBank/DDBJ databases">
        <title>The Genome Sequence of Capronia coronata CBS 617.96.</title>
        <authorList>
            <consortium name="The Broad Institute Genomics Platform"/>
            <person name="Cuomo C."/>
            <person name="de Hoog S."/>
            <person name="Gorbushina A."/>
            <person name="Walker B."/>
            <person name="Young S.K."/>
            <person name="Zeng Q."/>
            <person name="Gargeya S."/>
            <person name="Fitzgerald M."/>
            <person name="Haas B."/>
            <person name="Abouelleil A."/>
            <person name="Allen A.W."/>
            <person name="Alvarado L."/>
            <person name="Arachchi H.M."/>
            <person name="Berlin A.M."/>
            <person name="Chapman S.B."/>
            <person name="Gainer-Dewar J."/>
            <person name="Goldberg J."/>
            <person name="Griggs A."/>
            <person name="Gujja S."/>
            <person name="Hansen M."/>
            <person name="Howarth C."/>
            <person name="Imamovic A."/>
            <person name="Ireland A."/>
            <person name="Larimer J."/>
            <person name="McCowan C."/>
            <person name="Murphy C."/>
            <person name="Pearson M."/>
            <person name="Poon T.W."/>
            <person name="Priest M."/>
            <person name="Roberts A."/>
            <person name="Saif S."/>
            <person name="Shea T."/>
            <person name="Sisk P."/>
            <person name="Sykes S."/>
            <person name="Wortman J."/>
            <person name="Nusbaum C."/>
            <person name="Birren B."/>
        </authorList>
    </citation>
    <scope>NUCLEOTIDE SEQUENCE [LARGE SCALE GENOMIC DNA]</scope>
    <source>
        <strain evidence="2 3">CBS 617.96</strain>
    </source>
</reference>
<keyword evidence="3" id="KW-1185">Reference proteome</keyword>
<organism evidence="2 3">
    <name type="scientific">Capronia coronata CBS 617.96</name>
    <dbReference type="NCBI Taxonomy" id="1182541"/>
    <lineage>
        <taxon>Eukaryota</taxon>
        <taxon>Fungi</taxon>
        <taxon>Dikarya</taxon>
        <taxon>Ascomycota</taxon>
        <taxon>Pezizomycotina</taxon>
        <taxon>Eurotiomycetes</taxon>
        <taxon>Chaetothyriomycetidae</taxon>
        <taxon>Chaetothyriales</taxon>
        <taxon>Herpotrichiellaceae</taxon>
        <taxon>Capronia</taxon>
    </lineage>
</organism>
<dbReference type="AlphaFoldDB" id="W9YMT7"/>
<proteinExistence type="predicted"/>
<feature type="compositionally biased region" description="Low complexity" evidence="1">
    <location>
        <begin position="242"/>
        <end position="255"/>
    </location>
</feature>
<comment type="caution">
    <text evidence="2">The sequence shown here is derived from an EMBL/GenBank/DDBJ whole genome shotgun (WGS) entry which is preliminary data.</text>
</comment>
<evidence type="ECO:0000256" key="1">
    <source>
        <dbReference type="SAM" id="MobiDB-lite"/>
    </source>
</evidence>
<dbReference type="Proteomes" id="UP000019484">
    <property type="component" value="Unassembled WGS sequence"/>
</dbReference>
<dbReference type="EMBL" id="AMWN01000002">
    <property type="protein sequence ID" value="EXJ94242.1"/>
    <property type="molecule type" value="Genomic_DNA"/>
</dbReference>
<evidence type="ECO:0000313" key="3">
    <source>
        <dbReference type="Proteomes" id="UP000019484"/>
    </source>
</evidence>
<feature type="region of interest" description="Disordered" evidence="1">
    <location>
        <begin position="1"/>
        <end position="25"/>
    </location>
</feature>